<feature type="domain" description="N-acetyltransferase" evidence="3">
    <location>
        <begin position="2"/>
        <end position="154"/>
    </location>
</feature>
<dbReference type="GO" id="GO:0031416">
    <property type="term" value="C:NatB complex"/>
    <property type="evidence" value="ECO:0007669"/>
    <property type="project" value="TreeGrafter"/>
</dbReference>
<comment type="caution">
    <text evidence="4">The sequence shown here is derived from an EMBL/GenBank/DDBJ whole genome shotgun (WGS) entry which is preliminary data.</text>
</comment>
<dbReference type="PROSITE" id="PS51186">
    <property type="entry name" value="GNAT"/>
    <property type="match status" value="1"/>
</dbReference>
<dbReference type="OrthoDB" id="10264728at2759"/>
<sequence>MSLLRRFKATDLFEFNNVNLDVLTETYNISFYLQYLAHWPDLFMVQKSPLNSLMGYVMGKAEGTGKNWHGHVTAITVAPEYRRLGLADGMMNLLEQVSENTYDGWFVDLYVRVSNAVAVDMYKKFGYSVYRRVRNYYGGSALSEDAYDMRKPLPRDKLKETIRENGENVYVNPEELDSWR</sequence>
<dbReference type="AlphaFoldDB" id="A0A1X2G7U4"/>
<dbReference type="PANTHER" id="PTHR45910:SF1">
    <property type="entry name" value="N-ALPHA-ACETYLTRANSFERASE 20"/>
    <property type="match status" value="1"/>
</dbReference>
<dbReference type="SUPFAM" id="SSF55729">
    <property type="entry name" value="Acyl-CoA N-acyltransferases (Nat)"/>
    <property type="match status" value="1"/>
</dbReference>
<protein>
    <submittedName>
        <fullName evidence="4">Acyl-CoA N-acyltransferase</fullName>
    </submittedName>
</protein>
<dbReference type="Gene3D" id="3.40.630.30">
    <property type="match status" value="1"/>
</dbReference>
<dbReference type="InterPro" id="IPR000182">
    <property type="entry name" value="GNAT_dom"/>
</dbReference>
<dbReference type="Pfam" id="PF00583">
    <property type="entry name" value="Acetyltransf_1"/>
    <property type="match status" value="1"/>
</dbReference>
<evidence type="ECO:0000313" key="5">
    <source>
        <dbReference type="Proteomes" id="UP000242146"/>
    </source>
</evidence>
<dbReference type="PANTHER" id="PTHR45910">
    <property type="entry name" value="N-ALPHA-ACETYLTRANSFERASE 20"/>
    <property type="match status" value="1"/>
</dbReference>
<accession>A0A1X2G7U4</accession>
<dbReference type="STRING" id="101127.A0A1X2G7U4"/>
<gene>
    <name evidence="4" type="ORF">DM01DRAFT_1327241</name>
</gene>
<dbReference type="GO" id="GO:0004596">
    <property type="term" value="F:protein-N-terminal amino-acid acetyltransferase activity"/>
    <property type="evidence" value="ECO:0007669"/>
    <property type="project" value="TreeGrafter"/>
</dbReference>
<dbReference type="InterPro" id="IPR016181">
    <property type="entry name" value="Acyl_CoA_acyltransferase"/>
</dbReference>
<evidence type="ECO:0000256" key="2">
    <source>
        <dbReference type="ARBA" id="ARBA00023315"/>
    </source>
</evidence>
<name>A0A1X2G7U4_9FUNG</name>
<keyword evidence="5" id="KW-1185">Reference proteome</keyword>
<dbReference type="Proteomes" id="UP000242146">
    <property type="component" value="Unassembled WGS sequence"/>
</dbReference>
<dbReference type="FunFam" id="3.40.630.30:FF:000065">
    <property type="entry name" value="N-terminal acetyltransferase complex ARD1 subunit homolog"/>
    <property type="match status" value="1"/>
</dbReference>
<dbReference type="CDD" id="cd04301">
    <property type="entry name" value="NAT_SF"/>
    <property type="match status" value="1"/>
</dbReference>
<reference evidence="4 5" key="1">
    <citation type="submission" date="2016-07" db="EMBL/GenBank/DDBJ databases">
        <title>Pervasive Adenine N6-methylation of Active Genes in Fungi.</title>
        <authorList>
            <consortium name="DOE Joint Genome Institute"/>
            <person name="Mondo S.J."/>
            <person name="Dannebaum R.O."/>
            <person name="Kuo R.C."/>
            <person name="Labutti K."/>
            <person name="Haridas S."/>
            <person name="Kuo A."/>
            <person name="Salamov A."/>
            <person name="Ahrendt S.R."/>
            <person name="Lipzen A."/>
            <person name="Sullivan W."/>
            <person name="Andreopoulos W.B."/>
            <person name="Clum A."/>
            <person name="Lindquist E."/>
            <person name="Daum C."/>
            <person name="Ramamoorthy G.K."/>
            <person name="Gryganskyi A."/>
            <person name="Culley D."/>
            <person name="Magnuson J.K."/>
            <person name="James T.Y."/>
            <person name="O'Malley M.A."/>
            <person name="Stajich J.E."/>
            <person name="Spatafora J.W."/>
            <person name="Visel A."/>
            <person name="Grigoriev I.V."/>
        </authorList>
    </citation>
    <scope>NUCLEOTIDE SEQUENCE [LARGE SCALE GENOMIC DNA]</scope>
    <source>
        <strain evidence="4 5">NRRL 3301</strain>
    </source>
</reference>
<proteinExistence type="predicted"/>
<dbReference type="InterPro" id="IPR051646">
    <property type="entry name" value="NatB_acetyltransferase_subunit"/>
</dbReference>
<keyword evidence="2 4" id="KW-0012">Acyltransferase</keyword>
<organism evidence="4 5">
    <name type="scientific">Hesseltinella vesiculosa</name>
    <dbReference type="NCBI Taxonomy" id="101127"/>
    <lineage>
        <taxon>Eukaryota</taxon>
        <taxon>Fungi</taxon>
        <taxon>Fungi incertae sedis</taxon>
        <taxon>Mucoromycota</taxon>
        <taxon>Mucoromycotina</taxon>
        <taxon>Mucoromycetes</taxon>
        <taxon>Mucorales</taxon>
        <taxon>Cunninghamellaceae</taxon>
        <taxon>Hesseltinella</taxon>
    </lineage>
</organism>
<evidence type="ECO:0000259" key="3">
    <source>
        <dbReference type="PROSITE" id="PS51186"/>
    </source>
</evidence>
<evidence type="ECO:0000313" key="4">
    <source>
        <dbReference type="EMBL" id="ORX47221.1"/>
    </source>
</evidence>
<keyword evidence="1 4" id="KW-0808">Transferase</keyword>
<dbReference type="EMBL" id="MCGT01000034">
    <property type="protein sequence ID" value="ORX47221.1"/>
    <property type="molecule type" value="Genomic_DNA"/>
</dbReference>
<evidence type="ECO:0000256" key="1">
    <source>
        <dbReference type="ARBA" id="ARBA00022679"/>
    </source>
</evidence>